<evidence type="ECO:0000313" key="3">
    <source>
        <dbReference type="Proteomes" id="UP000005113"/>
    </source>
</evidence>
<feature type="compositionally biased region" description="Basic and acidic residues" evidence="1">
    <location>
        <begin position="24"/>
        <end position="35"/>
    </location>
</feature>
<dbReference type="EMBL" id="JH719942">
    <property type="protein sequence ID" value="EJF54371.1"/>
    <property type="molecule type" value="Genomic_DNA"/>
</dbReference>
<gene>
    <name evidence="2" type="ORF">SapgrDRAFT_2715</name>
</gene>
<reference evidence="3" key="1">
    <citation type="journal article" date="2012" name="Stand. Genomic Sci.">
        <title>Permanent draft genome sequence of the gliding predator Saprospira grandis strain Sa g1 (= HR1).</title>
        <authorList>
            <person name="Mavromatis K."/>
            <person name="Chertkov O."/>
            <person name="Lapidus A."/>
            <person name="Nolan M."/>
            <person name="Lucas S."/>
            <person name="Tice H."/>
            <person name="Del Rio T.G."/>
            <person name="Cheng J.F."/>
            <person name="Han C."/>
            <person name="Tapia R."/>
            <person name="Bruce D."/>
            <person name="Goodwin L.A."/>
            <person name="Pitluck S."/>
            <person name="Huntemann M."/>
            <person name="Liolios K."/>
            <person name="Pagani I."/>
            <person name="Ivanova N."/>
            <person name="Mikhailova N."/>
            <person name="Pati A."/>
            <person name="Chen A."/>
            <person name="Palaniappan K."/>
            <person name="Land M."/>
            <person name="Brambilla E.M."/>
            <person name="Rohde M."/>
            <person name="Spring S."/>
            <person name="Goker M."/>
            <person name="Detter J.C."/>
            <person name="Bristow J."/>
            <person name="Eisen J.A."/>
            <person name="Markowitz V."/>
            <person name="Hugenholtz P."/>
            <person name="Kyrpides N.C."/>
            <person name="Klenk H.P."/>
            <person name="Woyke T."/>
        </authorList>
    </citation>
    <scope>NUCLEOTIDE SEQUENCE [LARGE SCALE GENOMIC DNA]</scope>
    <source>
        <strain evidence="3">DSM 2844</strain>
    </source>
</reference>
<sequence>MDSLGNPLEGRVGGVVTTDEERSEEYRFCEGPKGR</sequence>
<feature type="region of interest" description="Disordered" evidence="1">
    <location>
        <begin position="1"/>
        <end position="35"/>
    </location>
</feature>
<proteinExistence type="predicted"/>
<dbReference type="AlphaFoldDB" id="J0XYX4"/>
<dbReference type="HOGENOM" id="CLU_3367218_0_0_10"/>
<accession>J0XYX4</accession>
<evidence type="ECO:0000313" key="2">
    <source>
        <dbReference type="EMBL" id="EJF54371.1"/>
    </source>
</evidence>
<evidence type="ECO:0000256" key="1">
    <source>
        <dbReference type="SAM" id="MobiDB-lite"/>
    </source>
</evidence>
<organism evidence="2 3">
    <name type="scientific">Saprospira grandis DSM 2844</name>
    <dbReference type="NCBI Taxonomy" id="694433"/>
    <lineage>
        <taxon>Bacteria</taxon>
        <taxon>Pseudomonadati</taxon>
        <taxon>Bacteroidota</taxon>
        <taxon>Saprospiria</taxon>
        <taxon>Saprospirales</taxon>
        <taxon>Saprospiraceae</taxon>
        <taxon>Saprospira</taxon>
    </lineage>
</organism>
<dbReference type="Proteomes" id="UP000005113">
    <property type="component" value="Unassembled WGS sequence"/>
</dbReference>
<protein>
    <submittedName>
        <fullName evidence="2">Uncharacterized protein</fullName>
    </submittedName>
</protein>
<name>J0XYX4_9BACT</name>